<evidence type="ECO:0000256" key="2">
    <source>
        <dbReference type="SAM" id="SignalP"/>
    </source>
</evidence>
<dbReference type="Proteomes" id="UP001525968">
    <property type="component" value="Unassembled WGS sequence"/>
</dbReference>
<feature type="signal peptide" evidence="2">
    <location>
        <begin position="1"/>
        <end position="26"/>
    </location>
</feature>
<evidence type="ECO:0000313" key="4">
    <source>
        <dbReference type="Proteomes" id="UP001525968"/>
    </source>
</evidence>
<protein>
    <submittedName>
        <fullName evidence="3">Tripartite tricarboxylate transporter substrate binding protein</fullName>
    </submittedName>
</protein>
<feature type="chain" id="PRO_5047056863" evidence="2">
    <location>
        <begin position="27"/>
        <end position="330"/>
    </location>
</feature>
<dbReference type="CDD" id="cd07012">
    <property type="entry name" value="PBP2_Bug_TTT"/>
    <property type="match status" value="1"/>
</dbReference>
<dbReference type="Gene3D" id="3.40.190.10">
    <property type="entry name" value="Periplasmic binding protein-like II"/>
    <property type="match status" value="1"/>
</dbReference>
<dbReference type="SUPFAM" id="SSF53850">
    <property type="entry name" value="Periplasmic binding protein-like II"/>
    <property type="match status" value="1"/>
</dbReference>
<reference evidence="3 4" key="1">
    <citation type="submission" date="2022-09" db="EMBL/GenBank/DDBJ databases">
        <title>Draft genome of isolate Be4.</title>
        <authorList>
            <person name="Sanchez-Castro I."/>
            <person name="Martinez-Rodriguez P."/>
            <person name="Descostes M."/>
            <person name="Merroun M."/>
        </authorList>
    </citation>
    <scope>NUCLEOTIDE SEQUENCE [LARGE SCALE GENOMIC DNA]</scope>
    <source>
        <strain evidence="3 4">Be4</strain>
    </source>
</reference>
<dbReference type="EMBL" id="JAODYH010000003">
    <property type="protein sequence ID" value="MCT9810452.1"/>
    <property type="molecule type" value="Genomic_DNA"/>
</dbReference>
<organism evidence="3 4">
    <name type="scientific">Acidovorax bellezanensis</name>
    <dbReference type="NCBI Taxonomy" id="2976702"/>
    <lineage>
        <taxon>Bacteria</taxon>
        <taxon>Pseudomonadati</taxon>
        <taxon>Pseudomonadota</taxon>
        <taxon>Betaproteobacteria</taxon>
        <taxon>Burkholderiales</taxon>
        <taxon>Comamonadaceae</taxon>
        <taxon>Acidovorax</taxon>
    </lineage>
</organism>
<proteinExistence type="inferred from homology"/>
<dbReference type="InterPro" id="IPR042100">
    <property type="entry name" value="Bug_dom1"/>
</dbReference>
<dbReference type="Pfam" id="PF03401">
    <property type="entry name" value="TctC"/>
    <property type="match status" value="1"/>
</dbReference>
<dbReference type="InterPro" id="IPR005064">
    <property type="entry name" value="BUG"/>
</dbReference>
<keyword evidence="4" id="KW-1185">Reference proteome</keyword>
<gene>
    <name evidence="3" type="ORF">N0K08_07400</name>
</gene>
<dbReference type="RefSeq" id="WP_261499475.1">
    <property type="nucleotide sequence ID" value="NZ_JAODYH010000003.1"/>
</dbReference>
<name>A0ABT2PMF7_9BURK</name>
<accession>A0ABT2PMF7</accession>
<evidence type="ECO:0000256" key="1">
    <source>
        <dbReference type="ARBA" id="ARBA00006987"/>
    </source>
</evidence>
<dbReference type="Gene3D" id="3.40.190.150">
    <property type="entry name" value="Bordetella uptake gene, domain 1"/>
    <property type="match status" value="1"/>
</dbReference>
<comment type="similarity">
    <text evidence="1">Belongs to the UPF0065 (bug) family.</text>
</comment>
<comment type="caution">
    <text evidence="3">The sequence shown here is derived from an EMBL/GenBank/DDBJ whole genome shotgun (WGS) entry which is preliminary data.</text>
</comment>
<evidence type="ECO:0000313" key="3">
    <source>
        <dbReference type="EMBL" id="MCT9810452.1"/>
    </source>
</evidence>
<dbReference type="PANTHER" id="PTHR42928:SF5">
    <property type="entry name" value="BLR1237 PROTEIN"/>
    <property type="match status" value="1"/>
</dbReference>
<dbReference type="PANTHER" id="PTHR42928">
    <property type="entry name" value="TRICARBOXYLATE-BINDING PROTEIN"/>
    <property type="match status" value="1"/>
</dbReference>
<sequence>MNNSQKMNRRRLVLAAACSLACGVHAQQAQVTWTNKPLRLVVGGPAGGTADMLARLLAEGLYQKLGKVVIVESKPGAAGALAINDLISSGKDGSTFLVGQGGFVSETPLAYKVHYQPFKDIKPLAQLSRTALVLVANKDFPVNNLQQLADYGKAQKDGVMFASYATGMRAHTSGVLLGQLMGITMKHVGYKGSPPALTDLMGGHVPLAMDGVLTSLPLIKAGKIKPLAVNYPTRISELPDVPTFKELGYPRLSEAGWMGVWSRPDAPLEAQQVIRDVSLKFFAQPEIQKKVREIGMEPAGSATSEELVAGLREESKRQAELLKSIDYQPQ</sequence>
<dbReference type="PIRSF" id="PIRSF017082">
    <property type="entry name" value="YflP"/>
    <property type="match status" value="1"/>
</dbReference>
<keyword evidence="2" id="KW-0732">Signal</keyword>